<evidence type="ECO:0000313" key="2">
    <source>
        <dbReference type="EMBL" id="KIO02430.1"/>
    </source>
</evidence>
<proteinExistence type="predicted"/>
<dbReference type="Proteomes" id="UP000054217">
    <property type="component" value="Unassembled WGS sequence"/>
</dbReference>
<gene>
    <name evidence="2" type="ORF">M404DRAFT_669386</name>
</gene>
<dbReference type="AlphaFoldDB" id="A0A0C3NNI2"/>
<dbReference type="InParanoid" id="A0A0C3NNI2"/>
<keyword evidence="1" id="KW-0472">Membrane</keyword>
<protein>
    <submittedName>
        <fullName evidence="2">Uncharacterized protein</fullName>
    </submittedName>
</protein>
<dbReference type="HOGENOM" id="CLU_1384664_0_0_1"/>
<keyword evidence="1" id="KW-0812">Transmembrane</keyword>
<reference evidence="2 3" key="1">
    <citation type="submission" date="2014-04" db="EMBL/GenBank/DDBJ databases">
        <authorList>
            <consortium name="DOE Joint Genome Institute"/>
            <person name="Kuo A."/>
            <person name="Kohler A."/>
            <person name="Costa M.D."/>
            <person name="Nagy L.G."/>
            <person name="Floudas D."/>
            <person name="Copeland A."/>
            <person name="Barry K.W."/>
            <person name="Cichocki N."/>
            <person name="Veneault-Fourrey C."/>
            <person name="LaButti K."/>
            <person name="Lindquist E.A."/>
            <person name="Lipzen A."/>
            <person name="Lundell T."/>
            <person name="Morin E."/>
            <person name="Murat C."/>
            <person name="Sun H."/>
            <person name="Tunlid A."/>
            <person name="Henrissat B."/>
            <person name="Grigoriev I.V."/>
            <person name="Hibbett D.S."/>
            <person name="Martin F."/>
            <person name="Nordberg H.P."/>
            <person name="Cantor M.N."/>
            <person name="Hua S.X."/>
        </authorList>
    </citation>
    <scope>NUCLEOTIDE SEQUENCE [LARGE SCALE GENOMIC DNA]</scope>
    <source>
        <strain evidence="2 3">Marx 270</strain>
    </source>
</reference>
<keyword evidence="3" id="KW-1185">Reference proteome</keyword>
<reference evidence="3" key="2">
    <citation type="submission" date="2015-01" db="EMBL/GenBank/DDBJ databases">
        <title>Evolutionary Origins and Diversification of the Mycorrhizal Mutualists.</title>
        <authorList>
            <consortium name="DOE Joint Genome Institute"/>
            <consortium name="Mycorrhizal Genomics Consortium"/>
            <person name="Kohler A."/>
            <person name="Kuo A."/>
            <person name="Nagy L.G."/>
            <person name="Floudas D."/>
            <person name="Copeland A."/>
            <person name="Barry K.W."/>
            <person name="Cichocki N."/>
            <person name="Veneault-Fourrey C."/>
            <person name="LaButti K."/>
            <person name="Lindquist E.A."/>
            <person name="Lipzen A."/>
            <person name="Lundell T."/>
            <person name="Morin E."/>
            <person name="Murat C."/>
            <person name="Riley R."/>
            <person name="Ohm R."/>
            <person name="Sun H."/>
            <person name="Tunlid A."/>
            <person name="Henrissat B."/>
            <person name="Grigoriev I.V."/>
            <person name="Hibbett D.S."/>
            <person name="Martin F."/>
        </authorList>
    </citation>
    <scope>NUCLEOTIDE SEQUENCE [LARGE SCALE GENOMIC DNA]</scope>
    <source>
        <strain evidence="3">Marx 270</strain>
    </source>
</reference>
<dbReference type="EMBL" id="KN831982">
    <property type="protein sequence ID" value="KIO02430.1"/>
    <property type="molecule type" value="Genomic_DNA"/>
</dbReference>
<evidence type="ECO:0000256" key="1">
    <source>
        <dbReference type="SAM" id="Phobius"/>
    </source>
</evidence>
<organism evidence="2 3">
    <name type="scientific">Pisolithus tinctorius Marx 270</name>
    <dbReference type="NCBI Taxonomy" id="870435"/>
    <lineage>
        <taxon>Eukaryota</taxon>
        <taxon>Fungi</taxon>
        <taxon>Dikarya</taxon>
        <taxon>Basidiomycota</taxon>
        <taxon>Agaricomycotina</taxon>
        <taxon>Agaricomycetes</taxon>
        <taxon>Agaricomycetidae</taxon>
        <taxon>Boletales</taxon>
        <taxon>Sclerodermatineae</taxon>
        <taxon>Pisolithaceae</taxon>
        <taxon>Pisolithus</taxon>
    </lineage>
</organism>
<accession>A0A0C3NNI2</accession>
<keyword evidence="1" id="KW-1133">Transmembrane helix</keyword>
<sequence length="197" mass="22495">MRSSATKQSSIHTSLSSSICWQALDGRSPDRWERGSQQTCLAMCHLLFSRILPWVYGVVFPLIQTVALRFFFCIKSQRRAFQANPMCDYKLETCRATEPSSTHKKEVCDALMVVSPSSFLLRMCHYCVWAQSFRAITLHLSWCLLFLIVLSPRCVAHWRTIGEQGGCAHSGYQLINGGQSKRRCTLYHHLPPKGCKY</sequence>
<name>A0A0C3NNI2_PISTI</name>
<feature type="transmembrane region" description="Helical" evidence="1">
    <location>
        <begin position="51"/>
        <end position="72"/>
    </location>
</feature>
<evidence type="ECO:0000313" key="3">
    <source>
        <dbReference type="Proteomes" id="UP000054217"/>
    </source>
</evidence>